<organism evidence="2 3">
    <name type="scientific">Salinimonas iocasae</name>
    <dbReference type="NCBI Taxonomy" id="2572577"/>
    <lineage>
        <taxon>Bacteria</taxon>
        <taxon>Pseudomonadati</taxon>
        <taxon>Pseudomonadota</taxon>
        <taxon>Gammaproteobacteria</taxon>
        <taxon>Alteromonadales</taxon>
        <taxon>Alteromonadaceae</taxon>
        <taxon>Alteromonas/Salinimonas group</taxon>
        <taxon>Salinimonas</taxon>
    </lineage>
</organism>
<accession>A0A5B7YHB8</accession>
<dbReference type="KEGG" id="salk:FBQ74_17055"/>
<name>A0A5B7YHB8_9ALTE</name>
<evidence type="ECO:0000313" key="2">
    <source>
        <dbReference type="EMBL" id="QCZ95077.1"/>
    </source>
</evidence>
<dbReference type="InterPro" id="IPR037522">
    <property type="entry name" value="HD_GYP_dom"/>
</dbReference>
<dbReference type="PANTHER" id="PTHR43155">
    <property type="entry name" value="CYCLIC DI-GMP PHOSPHODIESTERASE PA4108-RELATED"/>
    <property type="match status" value="1"/>
</dbReference>
<dbReference type="InterPro" id="IPR021812">
    <property type="entry name" value="DUF3391"/>
</dbReference>
<dbReference type="Pfam" id="PF11871">
    <property type="entry name" value="DUF3391"/>
    <property type="match status" value="1"/>
</dbReference>
<dbReference type="PANTHER" id="PTHR43155:SF2">
    <property type="entry name" value="CYCLIC DI-GMP PHOSPHODIESTERASE PA4108"/>
    <property type="match status" value="1"/>
</dbReference>
<dbReference type="Gene3D" id="1.10.3210.10">
    <property type="entry name" value="Hypothetical protein af1432"/>
    <property type="match status" value="1"/>
</dbReference>
<dbReference type="Pfam" id="PF13487">
    <property type="entry name" value="HD_5"/>
    <property type="match status" value="1"/>
</dbReference>
<dbReference type="GO" id="GO:0008081">
    <property type="term" value="F:phosphoric diester hydrolase activity"/>
    <property type="evidence" value="ECO:0007669"/>
    <property type="project" value="UniProtKB-ARBA"/>
</dbReference>
<dbReference type="NCBIfam" id="TIGR00277">
    <property type="entry name" value="HDIG"/>
    <property type="match status" value="1"/>
</dbReference>
<evidence type="ECO:0000313" key="3">
    <source>
        <dbReference type="Proteomes" id="UP000304912"/>
    </source>
</evidence>
<dbReference type="CDD" id="cd00077">
    <property type="entry name" value="HDc"/>
    <property type="match status" value="1"/>
</dbReference>
<evidence type="ECO:0000259" key="1">
    <source>
        <dbReference type="PROSITE" id="PS51832"/>
    </source>
</evidence>
<gene>
    <name evidence="2" type="ORF">FBQ74_17055</name>
</gene>
<dbReference type="AlphaFoldDB" id="A0A5B7YHB8"/>
<sequence length="391" mass="43297">MSQSVVKTISIDELRPGMVVRQITEQNGSVKVTSSGRVSSQDIITALKKKGVKKLQVEFPRESTVLPKSKSSKDQNTAKTTFAAEIVTAEKLHRKGKDIQKVLLDAVGKGLSFDAQIPREFSQQLVASIDRNPDALLCLTKIKEKDDYLLEHSLNVAIILANFARFVGLENDAVQELAHAGFLHDLGKIQIADDILHKPGRLTDAEMEEMKKHVTYGVEALASSSIAPDLINIVSEHHERLDGLGYPVGKKADEISRYGRMLAIADMYDALTADRCYKAGMSSQKAIKILLGEAPERLDKALLDQFIKCMGVFPVGSLVKLSNQKLAMVLKQNDSLAKPVVKVFYSLGGNHFLEPRDIDLSTDTRFQIENAVVASDYDIDFNTFFHRMVKV</sequence>
<proteinExistence type="predicted"/>
<dbReference type="InterPro" id="IPR006675">
    <property type="entry name" value="HDIG_dom"/>
</dbReference>
<dbReference type="Proteomes" id="UP000304912">
    <property type="component" value="Chromosome"/>
</dbReference>
<dbReference type="RefSeq" id="WP_139757807.1">
    <property type="nucleotide sequence ID" value="NZ_CP039852.1"/>
</dbReference>
<reference evidence="2 3" key="1">
    <citation type="submission" date="2019-04" db="EMBL/GenBank/DDBJ databases">
        <title>Salinimonas iocasae sp. nov., a halophilic bacterium isolated from the outer tube casing of tubeworms in Okinawa Trough.</title>
        <authorList>
            <person name="Zhang H."/>
            <person name="Wang H."/>
            <person name="Li C."/>
        </authorList>
    </citation>
    <scope>NUCLEOTIDE SEQUENCE [LARGE SCALE GENOMIC DNA]</scope>
    <source>
        <strain evidence="2 3">KX18D6</strain>
    </source>
</reference>
<protein>
    <submittedName>
        <fullName evidence="2">HD-GYP domain-containing protein</fullName>
    </submittedName>
</protein>
<dbReference type="SMART" id="SM00471">
    <property type="entry name" value="HDc"/>
    <property type="match status" value="1"/>
</dbReference>
<dbReference type="PROSITE" id="PS51832">
    <property type="entry name" value="HD_GYP"/>
    <property type="match status" value="1"/>
</dbReference>
<feature type="domain" description="HD-GYP" evidence="1">
    <location>
        <begin position="127"/>
        <end position="322"/>
    </location>
</feature>
<dbReference type="InterPro" id="IPR003607">
    <property type="entry name" value="HD/PDEase_dom"/>
</dbReference>
<dbReference type="SUPFAM" id="SSF109604">
    <property type="entry name" value="HD-domain/PDEase-like"/>
    <property type="match status" value="1"/>
</dbReference>
<keyword evidence="3" id="KW-1185">Reference proteome</keyword>
<dbReference type="EMBL" id="CP039852">
    <property type="protein sequence ID" value="QCZ95077.1"/>
    <property type="molecule type" value="Genomic_DNA"/>
</dbReference>
<dbReference type="OrthoDB" id="9764808at2"/>